<dbReference type="PANTHER" id="PTHR42809">
    <property type="entry name" value="FLAVODOXIN 2"/>
    <property type="match status" value="1"/>
</dbReference>
<evidence type="ECO:0000256" key="4">
    <source>
        <dbReference type="ARBA" id="ARBA00022630"/>
    </source>
</evidence>
<organism evidence="9 10">
    <name type="scientific">Oceanobacter antarcticus</name>
    <dbReference type="NCBI Taxonomy" id="3133425"/>
    <lineage>
        <taxon>Bacteria</taxon>
        <taxon>Pseudomonadati</taxon>
        <taxon>Pseudomonadota</taxon>
        <taxon>Gammaproteobacteria</taxon>
        <taxon>Oceanospirillales</taxon>
        <taxon>Oceanospirillaceae</taxon>
        <taxon>Oceanobacter</taxon>
    </lineage>
</organism>
<comment type="cofactor">
    <cofactor evidence="1 7">
        <name>FMN</name>
        <dbReference type="ChEBI" id="CHEBI:58210"/>
    </cofactor>
</comment>
<evidence type="ECO:0000256" key="7">
    <source>
        <dbReference type="PIRNR" id="PIRNR038996"/>
    </source>
</evidence>
<gene>
    <name evidence="9" type="ORF">WG929_06370</name>
</gene>
<evidence type="ECO:0000256" key="3">
    <source>
        <dbReference type="ARBA" id="ARBA00022448"/>
    </source>
</evidence>
<evidence type="ECO:0000313" key="10">
    <source>
        <dbReference type="Proteomes" id="UP001620597"/>
    </source>
</evidence>
<dbReference type="InterPro" id="IPR001094">
    <property type="entry name" value="Flavdoxin-like"/>
</dbReference>
<evidence type="ECO:0000313" key="9">
    <source>
        <dbReference type="EMBL" id="MFK4752027.1"/>
    </source>
</evidence>
<keyword evidence="4 7" id="KW-0285">Flavoprotein</keyword>
<proteinExistence type="inferred from homology"/>
<dbReference type="PRINTS" id="PR00369">
    <property type="entry name" value="FLAVODOXIN"/>
</dbReference>
<dbReference type="PROSITE" id="PS50902">
    <property type="entry name" value="FLAVODOXIN_LIKE"/>
    <property type="match status" value="1"/>
</dbReference>
<feature type="domain" description="Flavodoxin-like" evidence="8">
    <location>
        <begin position="4"/>
        <end position="173"/>
    </location>
</feature>
<keyword evidence="3 7" id="KW-0813">Transport</keyword>
<dbReference type="InterPro" id="IPR029039">
    <property type="entry name" value="Flavoprotein-like_sf"/>
</dbReference>
<comment type="caution">
    <text evidence="9">The sequence shown here is derived from an EMBL/GenBank/DDBJ whole genome shotgun (WGS) entry which is preliminary data.</text>
</comment>
<dbReference type="EMBL" id="JBBKTX010000006">
    <property type="protein sequence ID" value="MFK4752027.1"/>
    <property type="molecule type" value="Genomic_DNA"/>
</dbReference>
<accession>A0ABW8NGI7</accession>
<dbReference type="PIRSF" id="PIRSF038996">
    <property type="entry name" value="FldA"/>
    <property type="match status" value="1"/>
</dbReference>
<dbReference type="PANTHER" id="PTHR42809:SF1">
    <property type="entry name" value="FLAVODOXIN 1"/>
    <property type="match status" value="1"/>
</dbReference>
<evidence type="ECO:0000256" key="6">
    <source>
        <dbReference type="ARBA" id="ARBA00022982"/>
    </source>
</evidence>
<dbReference type="RefSeq" id="WP_416205367.1">
    <property type="nucleotide sequence ID" value="NZ_JBBKTX010000006.1"/>
</dbReference>
<keyword evidence="6 7" id="KW-0249">Electron transport</keyword>
<dbReference type="Pfam" id="PF00258">
    <property type="entry name" value="Flavodoxin_1"/>
    <property type="match status" value="1"/>
</dbReference>
<sequence>MNQVGIFFGTDTGTTRLIGKKLAKLLGDDIASKPLNINRVTLDDLMQYPALIIGTATYGEGQLPGTETNIRSGSWLDFLPQLEGADFTGKTVAIYGLGNQVKYGERYCDAMFELYSLFKGLGATIIGSWDTEGYIYSQSRAVIDDRFVGLALDNKNQGLETEKRMAGWIEQIKPELLAALAQTEAVA</sequence>
<evidence type="ECO:0000256" key="5">
    <source>
        <dbReference type="ARBA" id="ARBA00022643"/>
    </source>
</evidence>
<dbReference type="Proteomes" id="UP001620597">
    <property type="component" value="Unassembled WGS sequence"/>
</dbReference>
<evidence type="ECO:0000256" key="2">
    <source>
        <dbReference type="ARBA" id="ARBA00005267"/>
    </source>
</evidence>
<name>A0ABW8NGI7_9GAMM</name>
<dbReference type="Gene3D" id="3.40.50.360">
    <property type="match status" value="1"/>
</dbReference>
<comment type="similarity">
    <text evidence="2 7">Belongs to the flavodoxin family.</text>
</comment>
<dbReference type="InterPro" id="IPR010086">
    <property type="entry name" value="Flavodoxin_lc"/>
</dbReference>
<evidence type="ECO:0000259" key="8">
    <source>
        <dbReference type="PROSITE" id="PS50902"/>
    </source>
</evidence>
<dbReference type="SUPFAM" id="SSF52218">
    <property type="entry name" value="Flavoproteins"/>
    <property type="match status" value="1"/>
</dbReference>
<protein>
    <recommendedName>
        <fullName evidence="7">Flavodoxin</fullName>
    </recommendedName>
</protein>
<reference evidence="9 10" key="1">
    <citation type="submission" date="2024-03" db="EMBL/GenBank/DDBJ databases">
        <title>High-quality draft genome sequence of Oceanobacter sp. wDCs-4.</title>
        <authorList>
            <person name="Dong C."/>
        </authorList>
    </citation>
    <scope>NUCLEOTIDE SEQUENCE [LARGE SCALE GENOMIC DNA]</scope>
    <source>
        <strain evidence="10">wDCs-4</strain>
    </source>
</reference>
<dbReference type="NCBIfam" id="NF006739">
    <property type="entry name" value="PRK09267.1-5"/>
    <property type="match status" value="1"/>
</dbReference>
<comment type="function">
    <text evidence="7">Low-potential electron donor to a number of redox enzymes.</text>
</comment>
<dbReference type="InterPro" id="IPR008254">
    <property type="entry name" value="Flavodoxin/NO_synth"/>
</dbReference>
<dbReference type="NCBIfam" id="TIGR01752">
    <property type="entry name" value="flav_long"/>
    <property type="match status" value="1"/>
</dbReference>
<dbReference type="InterPro" id="IPR050619">
    <property type="entry name" value="Flavodoxin"/>
</dbReference>
<keyword evidence="10" id="KW-1185">Reference proteome</keyword>
<keyword evidence="5 7" id="KW-0288">FMN</keyword>
<evidence type="ECO:0000256" key="1">
    <source>
        <dbReference type="ARBA" id="ARBA00001917"/>
    </source>
</evidence>